<dbReference type="AlphaFoldDB" id="C0QH05"/>
<accession>C0QH05</accession>
<name>C0QH05_DESAH</name>
<dbReference type="KEGG" id="dat:HRM2_25600"/>
<keyword evidence="3" id="KW-1185">Reference proteome</keyword>
<dbReference type="OrthoDB" id="5431364at2"/>
<evidence type="ECO:0000256" key="1">
    <source>
        <dbReference type="SAM" id="Phobius"/>
    </source>
</evidence>
<dbReference type="Gene3D" id="6.10.340.10">
    <property type="match status" value="1"/>
</dbReference>
<dbReference type="HOGENOM" id="CLU_1445477_0_0_7"/>
<organism evidence="2 3">
    <name type="scientific">Desulforapulum autotrophicum (strain ATCC 43914 / DSM 3382 / VKM B-1955 / HRM2)</name>
    <name type="common">Desulfobacterium autotrophicum</name>
    <dbReference type="NCBI Taxonomy" id="177437"/>
    <lineage>
        <taxon>Bacteria</taxon>
        <taxon>Pseudomonadati</taxon>
        <taxon>Thermodesulfobacteriota</taxon>
        <taxon>Desulfobacteria</taxon>
        <taxon>Desulfobacterales</taxon>
        <taxon>Desulfobacteraceae</taxon>
        <taxon>Desulforapulum</taxon>
    </lineage>
</organism>
<evidence type="ECO:0000313" key="2">
    <source>
        <dbReference type="EMBL" id="ACN15654.1"/>
    </source>
</evidence>
<dbReference type="eggNOG" id="COG5000">
    <property type="taxonomic scope" value="Bacteria"/>
</dbReference>
<dbReference type="STRING" id="177437.HRM2_25600"/>
<sequence>MGFKRKNYFINKELQGKYIFKYFLLVALGSALFSLIFSFLSSNSLSIVYDNYHLELGTTPGILLNRILSTQWFFVVIAGLVTVVITLFLTHRIAGPFYRFEKTLDAMGEKDLSLTIVLREKDEGKVLAQKINDFNQMVSKQLKELRDGSESIDQICRQTGDTTLSGTALSDIEKINQRAMKVLNDFRLL</sequence>
<evidence type="ECO:0000313" key="3">
    <source>
        <dbReference type="Proteomes" id="UP000000442"/>
    </source>
</evidence>
<reference evidence="2 3" key="1">
    <citation type="journal article" date="2009" name="Environ. Microbiol.">
        <title>Genome sequence of Desulfobacterium autotrophicum HRM2, a marine sulfate reducer oxidizing organic carbon completely to carbon dioxide.</title>
        <authorList>
            <person name="Strittmatter A.W."/>
            <person name="Liesegang H."/>
            <person name="Rabus R."/>
            <person name="Decker I."/>
            <person name="Amann J."/>
            <person name="Andres S."/>
            <person name="Henne A."/>
            <person name="Fricke W.F."/>
            <person name="Martinez-Arias R."/>
            <person name="Bartels D."/>
            <person name="Goesmann A."/>
            <person name="Krause L."/>
            <person name="Puehler A."/>
            <person name="Klenk H.P."/>
            <person name="Richter M."/>
            <person name="Schuler M."/>
            <person name="Gloeckner F.O."/>
            <person name="Meyerdierks A."/>
            <person name="Gottschalk G."/>
            <person name="Amann R."/>
        </authorList>
    </citation>
    <scope>NUCLEOTIDE SEQUENCE [LARGE SCALE GENOMIC DNA]</scope>
    <source>
        <strain evidence="3">ATCC 43914 / DSM 3382 / HRM2</strain>
    </source>
</reference>
<dbReference type="Proteomes" id="UP000000442">
    <property type="component" value="Chromosome"/>
</dbReference>
<feature type="transmembrane region" description="Helical" evidence="1">
    <location>
        <begin position="72"/>
        <end position="90"/>
    </location>
</feature>
<keyword evidence="1" id="KW-1133">Transmembrane helix</keyword>
<dbReference type="EMBL" id="CP001087">
    <property type="protein sequence ID" value="ACN15654.1"/>
    <property type="molecule type" value="Genomic_DNA"/>
</dbReference>
<keyword evidence="1" id="KW-0472">Membrane</keyword>
<proteinExistence type="predicted"/>
<protein>
    <submittedName>
        <fullName evidence="2">Methyl-accepting chemotaxis transmembrane protein</fullName>
    </submittedName>
</protein>
<feature type="transmembrane region" description="Helical" evidence="1">
    <location>
        <begin position="20"/>
        <end position="40"/>
    </location>
</feature>
<gene>
    <name evidence="2" type="ordered locus">HRM2_25600</name>
</gene>
<dbReference type="RefSeq" id="WP_015904418.1">
    <property type="nucleotide sequence ID" value="NC_012108.1"/>
</dbReference>
<keyword evidence="1 2" id="KW-0812">Transmembrane</keyword>